<name>A0A4R7PCA6_9GAMM</name>
<dbReference type="InterPro" id="IPR011250">
    <property type="entry name" value="OMP/PagP_B-barrel"/>
</dbReference>
<dbReference type="EMBL" id="SOBT01000008">
    <property type="protein sequence ID" value="TDU31657.1"/>
    <property type="molecule type" value="Genomic_DNA"/>
</dbReference>
<dbReference type="GO" id="GO:0055085">
    <property type="term" value="P:transmembrane transport"/>
    <property type="evidence" value="ECO:0007669"/>
    <property type="project" value="TreeGrafter"/>
</dbReference>
<feature type="signal peptide" evidence="1">
    <location>
        <begin position="1"/>
        <end position="22"/>
    </location>
</feature>
<accession>A0A4R7PCA6</accession>
<dbReference type="RefSeq" id="WP_246051520.1">
    <property type="nucleotide sequence ID" value="NZ_MWIN01000012.1"/>
</dbReference>
<dbReference type="PANTHER" id="PTHR36920:SF1">
    <property type="entry name" value="OUTER MEMBRANE PROTEIN W"/>
    <property type="match status" value="1"/>
</dbReference>
<feature type="chain" id="PRO_5020710800" evidence="1">
    <location>
        <begin position="23"/>
        <end position="201"/>
    </location>
</feature>
<dbReference type="Pfam" id="PF03922">
    <property type="entry name" value="OmpW"/>
    <property type="match status" value="1"/>
</dbReference>
<protein>
    <submittedName>
        <fullName evidence="2">Outer membrane protein</fullName>
    </submittedName>
</protein>
<evidence type="ECO:0000313" key="3">
    <source>
        <dbReference type="Proteomes" id="UP000295341"/>
    </source>
</evidence>
<keyword evidence="3" id="KW-1185">Reference proteome</keyword>
<sequence length="201" mass="21571">METRIRIAAGILAAVLCPTAMAYETGDWITRLGAHWVEPKNHNHDVVGVEGTGGITASASYFVAPTLAVDLLVAFPFEHDITLNSTDDKVASTQHLPPTLSLVWYPDVAKTWHPFVGAGLNYTTFFQEKTQGALDGAKLKLDDSFGVAAVAGLDIDIAPPLSLSFDVRYIDIDAKAHLDGTSIGKVKIDPIGFGISVGYRF</sequence>
<dbReference type="GO" id="GO:0019867">
    <property type="term" value="C:outer membrane"/>
    <property type="evidence" value="ECO:0007669"/>
    <property type="project" value="InterPro"/>
</dbReference>
<proteinExistence type="predicted"/>
<dbReference type="Gene3D" id="2.40.160.20">
    <property type="match status" value="1"/>
</dbReference>
<keyword evidence="1" id="KW-0732">Signal</keyword>
<reference evidence="2 3" key="1">
    <citation type="submission" date="2019-03" db="EMBL/GenBank/DDBJ databases">
        <title>Genomic Encyclopedia of Type Strains, Phase IV (KMG-IV): sequencing the most valuable type-strain genomes for metagenomic binning, comparative biology and taxonomic classification.</title>
        <authorList>
            <person name="Goeker M."/>
        </authorList>
    </citation>
    <scope>NUCLEOTIDE SEQUENCE [LARGE SCALE GENOMIC DNA]</scope>
    <source>
        <strain evidence="2 3">DSM 26377</strain>
    </source>
</reference>
<dbReference type="Proteomes" id="UP000295341">
    <property type="component" value="Unassembled WGS sequence"/>
</dbReference>
<organism evidence="2 3">
    <name type="scientific">Panacagrimonas perspica</name>
    <dbReference type="NCBI Taxonomy" id="381431"/>
    <lineage>
        <taxon>Bacteria</taxon>
        <taxon>Pseudomonadati</taxon>
        <taxon>Pseudomonadota</taxon>
        <taxon>Gammaproteobacteria</taxon>
        <taxon>Nevskiales</taxon>
        <taxon>Nevskiaceae</taxon>
        <taxon>Panacagrimonas</taxon>
    </lineage>
</organism>
<evidence type="ECO:0000256" key="1">
    <source>
        <dbReference type="SAM" id="SignalP"/>
    </source>
</evidence>
<gene>
    <name evidence="2" type="ORF">DFR24_1034</name>
</gene>
<dbReference type="PANTHER" id="PTHR36920">
    <property type="match status" value="1"/>
</dbReference>
<dbReference type="InterPro" id="IPR005618">
    <property type="entry name" value="OMPW"/>
</dbReference>
<dbReference type="AlphaFoldDB" id="A0A4R7PCA6"/>
<evidence type="ECO:0000313" key="2">
    <source>
        <dbReference type="EMBL" id="TDU31657.1"/>
    </source>
</evidence>
<comment type="caution">
    <text evidence="2">The sequence shown here is derived from an EMBL/GenBank/DDBJ whole genome shotgun (WGS) entry which is preliminary data.</text>
</comment>
<dbReference type="SUPFAM" id="SSF56925">
    <property type="entry name" value="OMPA-like"/>
    <property type="match status" value="1"/>
</dbReference>